<organism evidence="1">
    <name type="scientific">Anguilla anguilla</name>
    <name type="common">European freshwater eel</name>
    <name type="synonym">Muraena anguilla</name>
    <dbReference type="NCBI Taxonomy" id="7936"/>
    <lineage>
        <taxon>Eukaryota</taxon>
        <taxon>Metazoa</taxon>
        <taxon>Chordata</taxon>
        <taxon>Craniata</taxon>
        <taxon>Vertebrata</taxon>
        <taxon>Euteleostomi</taxon>
        <taxon>Actinopterygii</taxon>
        <taxon>Neopterygii</taxon>
        <taxon>Teleostei</taxon>
        <taxon>Anguilliformes</taxon>
        <taxon>Anguillidae</taxon>
        <taxon>Anguilla</taxon>
    </lineage>
</organism>
<accession>A0A0E9X0H0</accession>
<proteinExistence type="predicted"/>
<name>A0A0E9X0H0_ANGAN</name>
<dbReference type="EMBL" id="GBXM01013212">
    <property type="protein sequence ID" value="JAH95365.1"/>
    <property type="molecule type" value="Transcribed_RNA"/>
</dbReference>
<protein>
    <submittedName>
        <fullName evidence="1">Uncharacterized protein</fullName>
    </submittedName>
</protein>
<evidence type="ECO:0000313" key="1">
    <source>
        <dbReference type="EMBL" id="JAH95365.1"/>
    </source>
</evidence>
<dbReference type="AlphaFoldDB" id="A0A0E9X0H0"/>
<reference evidence="1" key="1">
    <citation type="submission" date="2014-11" db="EMBL/GenBank/DDBJ databases">
        <authorList>
            <person name="Amaro Gonzalez C."/>
        </authorList>
    </citation>
    <scope>NUCLEOTIDE SEQUENCE</scope>
</reference>
<sequence>MASTVLQSGKQPYKFHSLKLKTLHKIRATLFGYTGHQ</sequence>
<reference evidence="1" key="2">
    <citation type="journal article" date="2015" name="Fish Shellfish Immunol.">
        <title>Early steps in the European eel (Anguilla anguilla)-Vibrio vulnificus interaction in the gills: Role of the RtxA13 toxin.</title>
        <authorList>
            <person name="Callol A."/>
            <person name="Pajuelo D."/>
            <person name="Ebbesson L."/>
            <person name="Teles M."/>
            <person name="MacKenzie S."/>
            <person name="Amaro C."/>
        </authorList>
    </citation>
    <scope>NUCLEOTIDE SEQUENCE</scope>
</reference>